<evidence type="ECO:0000313" key="5">
    <source>
        <dbReference type="EMBL" id="OWM76237.1"/>
    </source>
</evidence>
<evidence type="ECO:0000256" key="4">
    <source>
        <dbReference type="SAM" id="MobiDB-lite"/>
    </source>
</evidence>
<dbReference type="Proteomes" id="UP000515151">
    <property type="component" value="Chromosome 6"/>
</dbReference>
<dbReference type="AlphaFoldDB" id="A0A218WTQ1"/>
<reference evidence="5" key="2">
    <citation type="submission" date="2017-06" db="EMBL/GenBank/DDBJ databases">
        <title>The pomegranate genome and the genomics of punicalagin biosynthesis.</title>
        <authorList>
            <person name="Xu C."/>
        </authorList>
    </citation>
    <scope>NUCLEOTIDE SEQUENCE [LARGE SCALE GENOMIC DNA]</scope>
    <source>
        <tissue evidence="5">Fresh leaf</tissue>
    </source>
</reference>
<accession>A0A218WTQ1</accession>
<dbReference type="PANTHER" id="PTHR31374:SF118">
    <property type="entry name" value="OS01G0924966 PROTEIN"/>
    <property type="match status" value="1"/>
</dbReference>
<dbReference type="RefSeq" id="XP_031402701.1">
    <property type="nucleotide sequence ID" value="XM_031546841.1"/>
</dbReference>
<dbReference type="PANTHER" id="PTHR31374">
    <property type="entry name" value="AUXIN-INDUCED PROTEIN-LIKE-RELATED"/>
    <property type="match status" value="1"/>
</dbReference>
<comment type="similarity">
    <text evidence="1">Belongs to the ARG7 family.</text>
</comment>
<evidence type="ECO:0000313" key="8">
    <source>
        <dbReference type="RefSeq" id="XP_031402701.1"/>
    </source>
</evidence>
<reference evidence="7" key="3">
    <citation type="journal article" date="2020" name="Plant Biotechnol. J.">
        <title>The pomegranate (Punica granatum L.) draft genome dissects genetic divergence between soft- and hard-seeded cultivars.</title>
        <authorList>
            <person name="Luo X."/>
            <person name="Li H."/>
            <person name="Wu Z."/>
            <person name="Yao W."/>
            <person name="Zhao P."/>
            <person name="Cao D."/>
            <person name="Yu H."/>
            <person name="Li K."/>
            <person name="Poudel K."/>
            <person name="Zhao D."/>
            <person name="Zhang F."/>
            <person name="Xia X."/>
            <person name="Chen L."/>
            <person name="Wang Q."/>
            <person name="Jing D."/>
            <person name="Cao S."/>
        </authorList>
    </citation>
    <scope>NUCLEOTIDE SEQUENCE [LARGE SCALE GENOMIC DNA]</scope>
</reference>
<evidence type="ECO:0000313" key="7">
    <source>
        <dbReference type="Proteomes" id="UP000515151"/>
    </source>
</evidence>
<dbReference type="GO" id="GO:0009733">
    <property type="term" value="P:response to auxin"/>
    <property type="evidence" value="ECO:0007669"/>
    <property type="project" value="InterPro"/>
</dbReference>
<dbReference type="Proteomes" id="UP000197138">
    <property type="component" value="Unassembled WGS sequence"/>
</dbReference>
<reference evidence="8" key="4">
    <citation type="submission" date="2025-04" db="UniProtKB">
        <authorList>
            <consortium name="RefSeq"/>
        </authorList>
    </citation>
    <scope>IDENTIFICATION</scope>
    <source>
        <tissue evidence="8">Leaf</tissue>
    </source>
</reference>
<dbReference type="OrthoDB" id="660486at2759"/>
<proteinExistence type="inferred from homology"/>
<keyword evidence="3" id="KW-0341">Growth regulation</keyword>
<protein>
    <submittedName>
        <fullName evidence="8">Auxin-responsive protein SAUR41-like</fullName>
    </submittedName>
</protein>
<dbReference type="InterPro" id="IPR003676">
    <property type="entry name" value="SAUR_fam"/>
</dbReference>
<keyword evidence="2" id="KW-0217">Developmental protein</keyword>
<evidence type="ECO:0000256" key="1">
    <source>
        <dbReference type="ARBA" id="ARBA00006974"/>
    </source>
</evidence>
<evidence type="ECO:0000256" key="3">
    <source>
        <dbReference type="ARBA" id="ARBA00022604"/>
    </source>
</evidence>
<dbReference type="Pfam" id="PF02519">
    <property type="entry name" value="Auxin_inducible"/>
    <property type="match status" value="1"/>
</dbReference>
<evidence type="ECO:0000313" key="6">
    <source>
        <dbReference type="Proteomes" id="UP000197138"/>
    </source>
</evidence>
<feature type="region of interest" description="Disordered" evidence="4">
    <location>
        <begin position="26"/>
        <end position="61"/>
    </location>
</feature>
<reference evidence="6" key="1">
    <citation type="journal article" date="2017" name="Plant J.">
        <title>The pomegranate (Punica granatum L.) genome and the genomics of punicalagin biosynthesis.</title>
        <authorList>
            <person name="Qin G."/>
            <person name="Xu C."/>
            <person name="Ming R."/>
            <person name="Tang H."/>
            <person name="Guyot R."/>
            <person name="Kramer E.M."/>
            <person name="Hu Y."/>
            <person name="Yi X."/>
            <person name="Qi Y."/>
            <person name="Xu X."/>
            <person name="Gao Z."/>
            <person name="Pan H."/>
            <person name="Jian J."/>
            <person name="Tian Y."/>
            <person name="Yue Z."/>
            <person name="Xu Y."/>
        </authorList>
    </citation>
    <scope>NUCLEOTIDE SEQUENCE [LARGE SCALE GENOMIC DNA]</scope>
    <source>
        <strain evidence="6">cv. Dabenzi</strain>
    </source>
</reference>
<dbReference type="GeneID" id="116212279"/>
<keyword evidence="7" id="KW-1185">Reference proteome</keyword>
<dbReference type="EMBL" id="MTKT01003224">
    <property type="protein sequence ID" value="OWM76237.1"/>
    <property type="molecule type" value="Genomic_DNA"/>
</dbReference>
<gene>
    <name evidence="8" type="primary">LOC116212279</name>
    <name evidence="5" type="ORF">CDL15_Pgr009883</name>
</gene>
<sequence length="176" mass="20021">MDTVAKDKKSHKRGGLITKTWERCKSIGRGSNNPSSDAHRRLTKKSKSWHGTSDSDATFPEDCRRDKHKRRVTPEGCFSVYVGPHKQRFVIRMECVNHPLFGMLLEEAEKEYGYCSTGPLELPCSVDVFNRVLMEMDSDDTVRRPRRGCGFPHGGVARRGSYQLLSPSRTMAINQF</sequence>
<organism evidence="5 6">
    <name type="scientific">Punica granatum</name>
    <name type="common">Pomegranate</name>
    <dbReference type="NCBI Taxonomy" id="22663"/>
    <lineage>
        <taxon>Eukaryota</taxon>
        <taxon>Viridiplantae</taxon>
        <taxon>Streptophyta</taxon>
        <taxon>Embryophyta</taxon>
        <taxon>Tracheophyta</taxon>
        <taxon>Spermatophyta</taxon>
        <taxon>Magnoliopsida</taxon>
        <taxon>eudicotyledons</taxon>
        <taxon>Gunneridae</taxon>
        <taxon>Pentapetalae</taxon>
        <taxon>rosids</taxon>
        <taxon>malvids</taxon>
        <taxon>Myrtales</taxon>
        <taxon>Lythraceae</taxon>
        <taxon>Punica</taxon>
    </lineage>
</organism>
<name>A0A218WTQ1_PUNGR</name>
<evidence type="ECO:0000256" key="2">
    <source>
        <dbReference type="ARBA" id="ARBA00022473"/>
    </source>
</evidence>